<dbReference type="InParanoid" id="A0A078ANY3"/>
<dbReference type="PROSITE" id="PS00107">
    <property type="entry name" value="PROTEIN_KINASE_ATP"/>
    <property type="match status" value="1"/>
</dbReference>
<dbReference type="InterPro" id="IPR011009">
    <property type="entry name" value="Kinase-like_dom_sf"/>
</dbReference>
<evidence type="ECO:0000256" key="5">
    <source>
        <dbReference type="ARBA" id="ARBA00022840"/>
    </source>
</evidence>
<evidence type="ECO:0000256" key="6">
    <source>
        <dbReference type="PROSITE-ProRule" id="PRU10141"/>
    </source>
</evidence>
<keyword evidence="3 6" id="KW-0547">Nucleotide-binding</keyword>
<evidence type="ECO:0000256" key="3">
    <source>
        <dbReference type="ARBA" id="ARBA00022741"/>
    </source>
</evidence>
<dbReference type="OrthoDB" id="40902at2759"/>
<reference evidence="9 10" key="1">
    <citation type="submission" date="2014-06" db="EMBL/GenBank/DDBJ databases">
        <authorList>
            <person name="Swart Estienne"/>
        </authorList>
    </citation>
    <scope>NUCLEOTIDE SEQUENCE [LARGE SCALE GENOMIC DNA]</scope>
    <source>
        <strain evidence="9 10">130c</strain>
    </source>
</reference>
<evidence type="ECO:0000256" key="7">
    <source>
        <dbReference type="RuleBase" id="RU000304"/>
    </source>
</evidence>
<dbReference type="Pfam" id="PF00069">
    <property type="entry name" value="Pkinase"/>
    <property type="match status" value="1"/>
</dbReference>
<dbReference type="InterPro" id="IPR017441">
    <property type="entry name" value="Protein_kinase_ATP_BS"/>
</dbReference>
<feature type="binding site" evidence="6">
    <location>
        <position position="71"/>
    </location>
    <ligand>
        <name>ATP</name>
        <dbReference type="ChEBI" id="CHEBI:30616"/>
    </ligand>
</feature>
<dbReference type="PROSITE" id="PS00108">
    <property type="entry name" value="PROTEIN_KINASE_ST"/>
    <property type="match status" value="1"/>
</dbReference>
<dbReference type="EMBL" id="CCKQ01012248">
    <property type="protein sequence ID" value="CDW83859.1"/>
    <property type="molecule type" value="Genomic_DNA"/>
</dbReference>
<keyword evidence="1 7" id="KW-0723">Serine/threonine-protein kinase</keyword>
<keyword evidence="5 6" id="KW-0067">ATP-binding</keyword>
<dbReference type="AlphaFoldDB" id="A0A078ANY3"/>
<dbReference type="GO" id="GO:0004674">
    <property type="term" value="F:protein serine/threonine kinase activity"/>
    <property type="evidence" value="ECO:0007669"/>
    <property type="project" value="UniProtKB-KW"/>
</dbReference>
<dbReference type="GO" id="GO:0005524">
    <property type="term" value="F:ATP binding"/>
    <property type="evidence" value="ECO:0007669"/>
    <property type="project" value="UniProtKB-UniRule"/>
</dbReference>
<dbReference type="SUPFAM" id="SSF56112">
    <property type="entry name" value="Protein kinase-like (PK-like)"/>
    <property type="match status" value="1"/>
</dbReference>
<name>A0A078ANY3_STYLE</name>
<dbReference type="InterPro" id="IPR000719">
    <property type="entry name" value="Prot_kinase_dom"/>
</dbReference>
<evidence type="ECO:0000313" key="9">
    <source>
        <dbReference type="EMBL" id="CDW83859.1"/>
    </source>
</evidence>
<protein>
    <submittedName>
        <fullName evidence="9">Protein kinase domain containing protein</fullName>
    </submittedName>
</protein>
<sequence>MEEHFTKLDFKNEELATRQRSEPIFDIQKQFKTIGEYTIDFSQFLGKGKYGEVYNAHKSKEYKDDKRYACKIIKANLVEEQQNILNEKLQQGNNFDEQEFVKNYLSKQIQQEIDSLMLVKSHYTIQLIKAYKAKSGHYLITELCNGGSLQNLLKLRGRFQEEQARMIFKQIINGIFDMHSMDIIHRDLKLANILLNFPENNIKTLSKQQKQEFLRDFDMEKVKLEVKISDFGFSKTITVQTKKKKHTICGTPAYMAPDLQIGNNRQYSNKIDIWALGIIFYELLVGVNPFQGNNSNGFKKKLKQGVFIIPDDVQISAKAISLISRCLQYEEDQRISIKEFIKDEYFDNQYQLSRDFDFMQYLPKQL</sequence>
<keyword evidence="2" id="KW-0808">Transferase</keyword>
<dbReference type="Gene3D" id="1.10.510.10">
    <property type="entry name" value="Transferase(Phosphotransferase) domain 1"/>
    <property type="match status" value="1"/>
</dbReference>
<evidence type="ECO:0000256" key="2">
    <source>
        <dbReference type="ARBA" id="ARBA00022679"/>
    </source>
</evidence>
<dbReference type="PROSITE" id="PS50011">
    <property type="entry name" value="PROTEIN_KINASE_DOM"/>
    <property type="match status" value="1"/>
</dbReference>
<organism evidence="9 10">
    <name type="scientific">Stylonychia lemnae</name>
    <name type="common">Ciliate</name>
    <dbReference type="NCBI Taxonomy" id="5949"/>
    <lineage>
        <taxon>Eukaryota</taxon>
        <taxon>Sar</taxon>
        <taxon>Alveolata</taxon>
        <taxon>Ciliophora</taxon>
        <taxon>Intramacronucleata</taxon>
        <taxon>Spirotrichea</taxon>
        <taxon>Stichotrichia</taxon>
        <taxon>Sporadotrichida</taxon>
        <taxon>Oxytrichidae</taxon>
        <taxon>Stylonychinae</taxon>
        <taxon>Stylonychia</taxon>
    </lineage>
</organism>
<feature type="domain" description="Protein kinase" evidence="8">
    <location>
        <begin position="39"/>
        <end position="346"/>
    </location>
</feature>
<dbReference type="PANTHER" id="PTHR24345">
    <property type="entry name" value="SERINE/THREONINE-PROTEIN KINASE PLK"/>
    <property type="match status" value="1"/>
</dbReference>
<comment type="similarity">
    <text evidence="7">Belongs to the protein kinase superfamily.</text>
</comment>
<keyword evidence="10" id="KW-1185">Reference proteome</keyword>
<evidence type="ECO:0000256" key="4">
    <source>
        <dbReference type="ARBA" id="ARBA00022777"/>
    </source>
</evidence>
<evidence type="ECO:0000256" key="1">
    <source>
        <dbReference type="ARBA" id="ARBA00022527"/>
    </source>
</evidence>
<dbReference type="SMART" id="SM00220">
    <property type="entry name" value="S_TKc"/>
    <property type="match status" value="1"/>
</dbReference>
<evidence type="ECO:0000259" key="8">
    <source>
        <dbReference type="PROSITE" id="PS50011"/>
    </source>
</evidence>
<proteinExistence type="inferred from homology"/>
<dbReference type="InterPro" id="IPR008271">
    <property type="entry name" value="Ser/Thr_kinase_AS"/>
</dbReference>
<dbReference type="Proteomes" id="UP000039865">
    <property type="component" value="Unassembled WGS sequence"/>
</dbReference>
<accession>A0A078ANY3</accession>
<evidence type="ECO:0000313" key="10">
    <source>
        <dbReference type="Proteomes" id="UP000039865"/>
    </source>
</evidence>
<dbReference type="GO" id="GO:0005634">
    <property type="term" value="C:nucleus"/>
    <property type="evidence" value="ECO:0007669"/>
    <property type="project" value="TreeGrafter"/>
</dbReference>
<dbReference type="PANTHER" id="PTHR24345:SF91">
    <property type="entry name" value="SERINE_THREONINE-PROTEIN KINASE PLK4"/>
    <property type="match status" value="1"/>
</dbReference>
<keyword evidence="4 9" id="KW-0418">Kinase</keyword>
<gene>
    <name evidence="9" type="primary">Contig21.g26</name>
    <name evidence="9" type="ORF">STYLEM_12910</name>
</gene>